<feature type="binding site" evidence="7">
    <location>
        <position position="218"/>
    </location>
    <ligand>
        <name>Zn(2+)</name>
        <dbReference type="ChEBI" id="CHEBI:29105"/>
    </ligand>
</feature>
<evidence type="ECO:0000313" key="9">
    <source>
        <dbReference type="EMBL" id="EFS21583.1"/>
    </source>
</evidence>
<dbReference type="EMBL" id="GG657972">
    <property type="protein sequence ID" value="EFS21583.1"/>
    <property type="molecule type" value="Genomic_DNA"/>
</dbReference>
<accession>E5BGG0</accession>
<keyword evidence="10" id="KW-1185">Reference proteome</keyword>
<dbReference type="InterPro" id="IPR003726">
    <property type="entry name" value="HCY_dom"/>
</dbReference>
<dbReference type="GO" id="GO:0046872">
    <property type="term" value="F:metal ion binding"/>
    <property type="evidence" value="ECO:0007669"/>
    <property type="project" value="UniProtKB-KW"/>
</dbReference>
<evidence type="ECO:0000256" key="4">
    <source>
        <dbReference type="ARBA" id="ARBA00022691"/>
    </source>
</evidence>
<dbReference type="InterPro" id="IPR036589">
    <property type="entry name" value="HCY_dom_sf"/>
</dbReference>
<proteinExistence type="inferred from homology"/>
<keyword evidence="2 7" id="KW-0489">Methyltransferase</keyword>
<evidence type="ECO:0000313" key="10">
    <source>
        <dbReference type="Proteomes" id="UP000002975"/>
    </source>
</evidence>
<evidence type="ECO:0000256" key="3">
    <source>
        <dbReference type="ARBA" id="ARBA00022679"/>
    </source>
</evidence>
<dbReference type="PANTHER" id="PTHR45833">
    <property type="entry name" value="METHIONINE SYNTHASE"/>
    <property type="match status" value="1"/>
</dbReference>
<dbReference type="BioCyc" id="FSP469605-HMP:GTSP-1086-MONOMER"/>
<dbReference type="Pfam" id="PF02574">
    <property type="entry name" value="S-methyl_trans"/>
    <property type="match status" value="1"/>
</dbReference>
<dbReference type="GO" id="GO:0046653">
    <property type="term" value="P:tetrahydrofolate metabolic process"/>
    <property type="evidence" value="ECO:0007669"/>
    <property type="project" value="TreeGrafter"/>
</dbReference>
<dbReference type="GO" id="GO:0005829">
    <property type="term" value="C:cytosol"/>
    <property type="evidence" value="ECO:0007669"/>
    <property type="project" value="TreeGrafter"/>
</dbReference>
<keyword evidence="6" id="KW-0170">Cobalt</keyword>
<dbReference type="InterPro" id="IPR050554">
    <property type="entry name" value="Met_Synthase/Corrinoid"/>
</dbReference>
<organism evidence="9 10">
    <name type="scientific">Fusobacterium gonidiaformans 3-1-5R</name>
    <dbReference type="NCBI Taxonomy" id="469605"/>
    <lineage>
        <taxon>Bacteria</taxon>
        <taxon>Fusobacteriati</taxon>
        <taxon>Fusobacteriota</taxon>
        <taxon>Fusobacteriia</taxon>
        <taxon>Fusobacteriales</taxon>
        <taxon>Fusobacteriaceae</taxon>
        <taxon>Fusobacterium</taxon>
    </lineage>
</organism>
<dbReference type="GO" id="GO:0032259">
    <property type="term" value="P:methylation"/>
    <property type="evidence" value="ECO:0007669"/>
    <property type="project" value="UniProtKB-KW"/>
</dbReference>
<protein>
    <submittedName>
        <fullName evidence="9">Homocysteine S-methyltransferase</fullName>
    </submittedName>
</protein>
<sequence>MREIIFFFGGRNMLLEALKRRILVLDGAMGTMLASYGEKPCYEVLNKTKENLIQKIHEKYIEAGADIITTNSFNCNQMALQKYHLKESVYDLTKKSVEIAKKATKNSKKAVYILGSIGPSIANLPEDMKSWKQSYFQQILGLLDGGVDALLLETIYDENKANCILGNIEEIFQEKKVEVPVFCSMTINQNGKLLTGTSITRAVEKMDRPWIVGFGLNCSYGMENIVSFLPELIRATDKYCMVYANAGFPNEKGEYTENIEEMLELLQPFLEKHWIHIVGGCCGTNEKYTYAFAKKIALLAER</sequence>
<comment type="cofactor">
    <cofactor evidence="7">
        <name>Zn(2+)</name>
        <dbReference type="ChEBI" id="CHEBI:29105"/>
    </cofactor>
</comment>
<dbReference type="Gene3D" id="3.20.20.330">
    <property type="entry name" value="Homocysteine-binding-like domain"/>
    <property type="match status" value="1"/>
</dbReference>
<keyword evidence="5 7" id="KW-0479">Metal-binding</keyword>
<keyword evidence="4" id="KW-0949">S-adenosyl-L-methionine</keyword>
<gene>
    <name evidence="9" type="ORF">FSBG_01080</name>
</gene>
<keyword evidence="3 7" id="KW-0808">Transferase</keyword>
<evidence type="ECO:0000256" key="2">
    <source>
        <dbReference type="ARBA" id="ARBA00022603"/>
    </source>
</evidence>
<dbReference type="Proteomes" id="UP000002975">
    <property type="component" value="Unassembled WGS sequence"/>
</dbReference>
<evidence type="ECO:0000256" key="5">
    <source>
        <dbReference type="ARBA" id="ARBA00022723"/>
    </source>
</evidence>
<dbReference type="SUPFAM" id="SSF82282">
    <property type="entry name" value="Homocysteine S-methyltransferase"/>
    <property type="match status" value="1"/>
</dbReference>
<feature type="binding site" evidence="7">
    <location>
        <position position="281"/>
    </location>
    <ligand>
        <name>Zn(2+)</name>
        <dbReference type="ChEBI" id="CHEBI:29105"/>
    </ligand>
</feature>
<evidence type="ECO:0000259" key="8">
    <source>
        <dbReference type="PROSITE" id="PS50970"/>
    </source>
</evidence>
<dbReference type="PROSITE" id="PS50970">
    <property type="entry name" value="HCY"/>
    <property type="match status" value="1"/>
</dbReference>
<evidence type="ECO:0000256" key="7">
    <source>
        <dbReference type="PROSITE-ProRule" id="PRU00333"/>
    </source>
</evidence>
<dbReference type="AlphaFoldDB" id="E5BGG0"/>
<comment type="similarity">
    <text evidence="1">Belongs to the vitamin-B12 dependent methionine synthase family.</text>
</comment>
<feature type="domain" description="Hcy-binding" evidence="8">
    <location>
        <begin position="11"/>
        <end position="296"/>
    </location>
</feature>
<dbReference type="GO" id="GO:0050667">
    <property type="term" value="P:homocysteine metabolic process"/>
    <property type="evidence" value="ECO:0007669"/>
    <property type="project" value="TreeGrafter"/>
</dbReference>
<evidence type="ECO:0000256" key="6">
    <source>
        <dbReference type="ARBA" id="ARBA00023285"/>
    </source>
</evidence>
<feature type="binding site" evidence="7">
    <location>
        <position position="282"/>
    </location>
    <ligand>
        <name>Zn(2+)</name>
        <dbReference type="ChEBI" id="CHEBI:29105"/>
    </ligand>
</feature>
<dbReference type="GO" id="GO:0008705">
    <property type="term" value="F:methionine synthase activity"/>
    <property type="evidence" value="ECO:0007669"/>
    <property type="project" value="TreeGrafter"/>
</dbReference>
<evidence type="ECO:0000256" key="1">
    <source>
        <dbReference type="ARBA" id="ARBA00010398"/>
    </source>
</evidence>
<keyword evidence="7" id="KW-0862">Zinc</keyword>
<dbReference type="PANTHER" id="PTHR45833:SF1">
    <property type="entry name" value="METHIONINE SYNTHASE"/>
    <property type="match status" value="1"/>
</dbReference>
<dbReference type="HOGENOM" id="CLU_004914_3_0_0"/>
<name>E5BGG0_9FUSO</name>
<reference evidence="9 10" key="1">
    <citation type="submission" date="2009-02" db="EMBL/GenBank/DDBJ databases">
        <title>The Genome Sequence of Fusobacterium sp. 3_1_5R.</title>
        <authorList>
            <consortium name="The Broad Institute Genome Sequencing Platform"/>
            <person name="Ward D."/>
            <person name="Young S.K."/>
            <person name="Kodira C.D."/>
            <person name="Zeng Q."/>
            <person name="Koehrsen M."/>
            <person name="Alvarado L."/>
            <person name="Berlin A."/>
            <person name="Borenstein D."/>
            <person name="Chen Z."/>
            <person name="Engels R."/>
            <person name="Freedman E."/>
            <person name="Gellesch M."/>
            <person name="Goldberg J."/>
            <person name="Griggs A."/>
            <person name="Gujja S."/>
            <person name="Heiman D."/>
            <person name="Hepburn T."/>
            <person name="Howarth C."/>
            <person name="Jen D."/>
            <person name="Larson L."/>
            <person name="Lewis B."/>
            <person name="Mehta T."/>
            <person name="Park D."/>
            <person name="Pearson M."/>
            <person name="Roberts A."/>
            <person name="Saif S."/>
            <person name="Shea T."/>
            <person name="Shenoy N."/>
            <person name="Sisk P."/>
            <person name="Stolte C."/>
            <person name="Sykes S."/>
            <person name="Walk T."/>
            <person name="White J."/>
            <person name="Yandava C."/>
            <person name="Allen-Vercoe E."/>
            <person name="Strauss J."/>
            <person name="Ambrose C."/>
            <person name="Lander E."/>
            <person name="Nusbaum C."/>
            <person name="Galagan J."/>
            <person name="Birren B."/>
        </authorList>
    </citation>
    <scope>NUCLEOTIDE SEQUENCE [LARGE SCALE GENOMIC DNA]</scope>
    <source>
        <strain evidence="9 10">3_1_5R</strain>
    </source>
</reference>